<dbReference type="Ensembl" id="ENSACOT00000001978.1">
    <property type="protein sequence ID" value="ENSACOP00000001917.1"/>
    <property type="gene ID" value="ENSACOG00000001374.1"/>
</dbReference>
<dbReference type="GO" id="GO:0008270">
    <property type="term" value="F:zinc ion binding"/>
    <property type="evidence" value="ECO:0007669"/>
    <property type="project" value="UniProtKB-KW"/>
</dbReference>
<accession>A0A8B9F3I5</accession>
<reference evidence="9" key="2">
    <citation type="submission" date="2025-09" db="UniProtKB">
        <authorList>
            <consortium name="Ensembl"/>
        </authorList>
    </citation>
    <scope>IDENTIFICATION</scope>
</reference>
<dbReference type="PROSITE" id="PS50157">
    <property type="entry name" value="ZINC_FINGER_C2H2_2"/>
    <property type="match status" value="3"/>
</dbReference>
<dbReference type="Gene3D" id="3.30.160.60">
    <property type="entry name" value="Classic Zinc Finger"/>
    <property type="match status" value="3"/>
</dbReference>
<sequence length="209" mass="23858">DPCGHREVQAEPGCQSLHQRPNHGQVVQQSQVPGKQCDLEKTPGTNFHKRMHSRQRRKIPTDCGKGFVCHSWLVRHQMTHTGERPYKCSECDKSYRRKDYLLNHLRRHSGEGLFQCSLCRKRFVLRRSFMKHQESHLQETHLALSFIRKQNLLKHQPPWPLAPQGSPCPPGLAATLLPHPCGPAPWGGSGSACKLGDGEWREMMAQHEA</sequence>
<reference evidence="9" key="1">
    <citation type="submission" date="2025-08" db="UniProtKB">
        <authorList>
            <consortium name="Ensembl"/>
        </authorList>
    </citation>
    <scope>IDENTIFICATION</scope>
</reference>
<evidence type="ECO:0000259" key="8">
    <source>
        <dbReference type="PROSITE" id="PS50157"/>
    </source>
</evidence>
<dbReference type="GO" id="GO:0000977">
    <property type="term" value="F:RNA polymerase II transcription regulatory region sequence-specific DNA binding"/>
    <property type="evidence" value="ECO:0007669"/>
    <property type="project" value="TreeGrafter"/>
</dbReference>
<keyword evidence="10" id="KW-1185">Reference proteome</keyword>
<keyword evidence="5" id="KW-0862">Zinc</keyword>
<dbReference type="PANTHER" id="PTHR24381:SF393">
    <property type="entry name" value="CHROMATIN-LINKED ADAPTOR FOR MSL PROTEINS, ISOFORM B"/>
    <property type="match status" value="1"/>
</dbReference>
<evidence type="ECO:0000256" key="6">
    <source>
        <dbReference type="ARBA" id="ARBA00023242"/>
    </source>
</evidence>
<feature type="domain" description="C2H2-type" evidence="8">
    <location>
        <begin position="86"/>
        <end position="113"/>
    </location>
</feature>
<feature type="domain" description="C2H2-type" evidence="8">
    <location>
        <begin position="114"/>
        <end position="141"/>
    </location>
</feature>
<evidence type="ECO:0000256" key="5">
    <source>
        <dbReference type="ARBA" id="ARBA00022833"/>
    </source>
</evidence>
<dbReference type="GO" id="GO:0005634">
    <property type="term" value="C:nucleus"/>
    <property type="evidence" value="ECO:0007669"/>
    <property type="project" value="UniProtKB-SubCell"/>
</dbReference>
<comment type="subcellular location">
    <subcellularLocation>
        <location evidence="1">Nucleus</location>
    </subcellularLocation>
</comment>
<evidence type="ECO:0000256" key="7">
    <source>
        <dbReference type="PROSITE-ProRule" id="PRU00042"/>
    </source>
</evidence>
<dbReference type="FunFam" id="3.30.160.60:FF:002343">
    <property type="entry name" value="Zinc finger protein 33A"/>
    <property type="match status" value="1"/>
</dbReference>
<dbReference type="Proteomes" id="UP000694522">
    <property type="component" value="Unplaced"/>
</dbReference>
<name>A0A8B9F3I5_9PSIT</name>
<dbReference type="SUPFAM" id="SSF57667">
    <property type="entry name" value="beta-beta-alpha zinc fingers"/>
    <property type="match status" value="2"/>
</dbReference>
<dbReference type="SMART" id="SM00355">
    <property type="entry name" value="ZnF_C2H2"/>
    <property type="match status" value="3"/>
</dbReference>
<evidence type="ECO:0000256" key="1">
    <source>
        <dbReference type="ARBA" id="ARBA00004123"/>
    </source>
</evidence>
<keyword evidence="2" id="KW-0479">Metal-binding</keyword>
<evidence type="ECO:0000313" key="10">
    <source>
        <dbReference type="Proteomes" id="UP000694522"/>
    </source>
</evidence>
<keyword evidence="3" id="KW-0677">Repeat</keyword>
<dbReference type="GO" id="GO:0000981">
    <property type="term" value="F:DNA-binding transcription factor activity, RNA polymerase II-specific"/>
    <property type="evidence" value="ECO:0007669"/>
    <property type="project" value="TreeGrafter"/>
</dbReference>
<dbReference type="PROSITE" id="PS00028">
    <property type="entry name" value="ZINC_FINGER_C2H2_1"/>
    <property type="match status" value="2"/>
</dbReference>
<protein>
    <recommendedName>
        <fullName evidence="8">C2H2-type domain-containing protein</fullName>
    </recommendedName>
</protein>
<dbReference type="InterPro" id="IPR036236">
    <property type="entry name" value="Znf_C2H2_sf"/>
</dbReference>
<evidence type="ECO:0000256" key="4">
    <source>
        <dbReference type="ARBA" id="ARBA00022771"/>
    </source>
</evidence>
<keyword evidence="4 7" id="KW-0863">Zinc-finger</keyword>
<evidence type="ECO:0000256" key="3">
    <source>
        <dbReference type="ARBA" id="ARBA00022737"/>
    </source>
</evidence>
<evidence type="ECO:0000313" key="9">
    <source>
        <dbReference type="Ensembl" id="ENSACOP00000001917.1"/>
    </source>
</evidence>
<dbReference type="AlphaFoldDB" id="A0A8B9F3I5"/>
<evidence type="ECO:0000256" key="2">
    <source>
        <dbReference type="ARBA" id="ARBA00022723"/>
    </source>
</evidence>
<proteinExistence type="predicted"/>
<keyword evidence="6" id="KW-0539">Nucleus</keyword>
<feature type="domain" description="C2H2-type" evidence="8">
    <location>
        <begin position="61"/>
        <end position="85"/>
    </location>
</feature>
<organism evidence="9 10">
    <name type="scientific">Amazona collaria</name>
    <name type="common">yellow-billed parrot</name>
    <dbReference type="NCBI Taxonomy" id="241587"/>
    <lineage>
        <taxon>Eukaryota</taxon>
        <taxon>Metazoa</taxon>
        <taxon>Chordata</taxon>
        <taxon>Craniata</taxon>
        <taxon>Vertebrata</taxon>
        <taxon>Euteleostomi</taxon>
        <taxon>Archelosauria</taxon>
        <taxon>Archosauria</taxon>
        <taxon>Dinosauria</taxon>
        <taxon>Saurischia</taxon>
        <taxon>Theropoda</taxon>
        <taxon>Coelurosauria</taxon>
        <taxon>Aves</taxon>
        <taxon>Neognathae</taxon>
        <taxon>Neoaves</taxon>
        <taxon>Telluraves</taxon>
        <taxon>Australaves</taxon>
        <taxon>Psittaciformes</taxon>
        <taxon>Psittacidae</taxon>
        <taxon>Amazona</taxon>
    </lineage>
</organism>
<dbReference type="Pfam" id="PF00096">
    <property type="entry name" value="zf-C2H2"/>
    <property type="match status" value="1"/>
</dbReference>
<dbReference type="InterPro" id="IPR013087">
    <property type="entry name" value="Znf_C2H2_type"/>
</dbReference>
<dbReference type="PANTHER" id="PTHR24381">
    <property type="entry name" value="ZINC FINGER PROTEIN"/>
    <property type="match status" value="1"/>
</dbReference>